<name>A0ABT0Q8R8_9RHOB</name>
<evidence type="ECO:0000313" key="4">
    <source>
        <dbReference type="EMBL" id="MCL6285274.1"/>
    </source>
</evidence>
<feature type="domain" description="FAD dependent oxidoreductase" evidence="3">
    <location>
        <begin position="10"/>
        <end position="314"/>
    </location>
</feature>
<keyword evidence="2" id="KW-1133">Transmembrane helix</keyword>
<sequence length="384" mass="43965">MVARDIDASFVVIGGGFYGCCLALFLRSISEDVVLIESETELLTRSSRVNQARVHSGYHYPRSFVTAAKSAFLQRRFVTDFPNAIIDDFDMLYAVSRRRSKVSGQRFLRMFQDMGAPIREARRERAALFEPDMVEAVFECREFAFDYRQLRDLLSSRLRQFNVDVRLGQTVTEIRQDPARDVAEAQLSDGSTIRAKWVFNITYAQINGLLKQSGLPLAPLKHEFAEIALVKPPEAFDGLAVTVMDGPFFSLMPYPAENLYSLTHVRYTPHTSWTDETTEESAYQVGARLPQDSRYLHMVLDAARYMPSIAEAQWQRSIFDVKSVLIKNEHDDGRPILFHRSHPDSRVISVLGGKLDNIYDLYDCLKRMGGIWRNAHDRYVWKAA</sequence>
<evidence type="ECO:0000256" key="1">
    <source>
        <dbReference type="ARBA" id="ARBA00023002"/>
    </source>
</evidence>
<keyword evidence="1" id="KW-0560">Oxidoreductase</keyword>
<dbReference type="InterPro" id="IPR036188">
    <property type="entry name" value="FAD/NAD-bd_sf"/>
</dbReference>
<dbReference type="Pfam" id="PF01266">
    <property type="entry name" value="DAO"/>
    <property type="match status" value="1"/>
</dbReference>
<gene>
    <name evidence="4" type="ORF">M3P21_17230</name>
</gene>
<keyword evidence="2" id="KW-0812">Transmembrane</keyword>
<dbReference type="Gene3D" id="3.50.50.60">
    <property type="entry name" value="FAD/NAD(P)-binding domain"/>
    <property type="match status" value="1"/>
</dbReference>
<evidence type="ECO:0000256" key="2">
    <source>
        <dbReference type="SAM" id="Phobius"/>
    </source>
</evidence>
<organism evidence="4 5">
    <name type="scientific">Ruegeria spongiae</name>
    <dbReference type="NCBI Taxonomy" id="2942209"/>
    <lineage>
        <taxon>Bacteria</taxon>
        <taxon>Pseudomonadati</taxon>
        <taxon>Pseudomonadota</taxon>
        <taxon>Alphaproteobacteria</taxon>
        <taxon>Rhodobacterales</taxon>
        <taxon>Roseobacteraceae</taxon>
        <taxon>Ruegeria</taxon>
    </lineage>
</organism>
<protein>
    <submittedName>
        <fullName evidence="4">FAD-binding oxidoreductase</fullName>
    </submittedName>
</protein>
<feature type="transmembrane region" description="Helical" evidence="2">
    <location>
        <begin position="6"/>
        <end position="26"/>
    </location>
</feature>
<keyword evidence="5" id="KW-1185">Reference proteome</keyword>
<comment type="caution">
    <text evidence="4">The sequence shown here is derived from an EMBL/GenBank/DDBJ whole genome shotgun (WGS) entry which is preliminary data.</text>
</comment>
<dbReference type="InterPro" id="IPR006076">
    <property type="entry name" value="FAD-dep_OxRdtase"/>
</dbReference>
<evidence type="ECO:0000259" key="3">
    <source>
        <dbReference type="Pfam" id="PF01266"/>
    </source>
</evidence>
<dbReference type="Proteomes" id="UP001203880">
    <property type="component" value="Unassembled WGS sequence"/>
</dbReference>
<dbReference type="RefSeq" id="WP_249711895.1">
    <property type="nucleotide sequence ID" value="NZ_JAMFMB010000025.1"/>
</dbReference>
<dbReference type="Gene3D" id="3.30.9.10">
    <property type="entry name" value="D-Amino Acid Oxidase, subunit A, domain 2"/>
    <property type="match status" value="1"/>
</dbReference>
<proteinExistence type="predicted"/>
<keyword evidence="2" id="KW-0472">Membrane</keyword>
<reference evidence="4" key="1">
    <citation type="submission" date="2022-05" db="EMBL/GenBank/DDBJ databases">
        <authorList>
            <person name="Park J.-S."/>
        </authorList>
    </citation>
    <scope>NUCLEOTIDE SEQUENCE</scope>
    <source>
        <strain evidence="4">2012CJ41-6</strain>
    </source>
</reference>
<accession>A0ABT0Q8R8</accession>
<evidence type="ECO:0000313" key="5">
    <source>
        <dbReference type="Proteomes" id="UP001203880"/>
    </source>
</evidence>
<dbReference type="SUPFAM" id="SSF51905">
    <property type="entry name" value="FAD/NAD(P)-binding domain"/>
    <property type="match status" value="1"/>
</dbReference>
<dbReference type="PROSITE" id="PS51257">
    <property type="entry name" value="PROKAR_LIPOPROTEIN"/>
    <property type="match status" value="1"/>
</dbReference>
<dbReference type="EMBL" id="JAMFMB010000025">
    <property type="protein sequence ID" value="MCL6285274.1"/>
    <property type="molecule type" value="Genomic_DNA"/>
</dbReference>